<dbReference type="UniPathway" id="UPA00277">
    <property type="reaction ID" value="UER00407"/>
</dbReference>
<evidence type="ECO:0000259" key="17">
    <source>
        <dbReference type="SMART" id="SM00904"/>
    </source>
</evidence>
<keyword evidence="11 15" id="KW-0067">ATP-binding</keyword>
<comment type="pathway">
    <text evidence="2 15">Cofactor biosynthesis; FAD biosynthesis; FAD from FMN: step 1/1.</text>
</comment>
<proteinExistence type="inferred from homology"/>
<keyword evidence="10 15" id="KW-0274">FAD</keyword>
<dbReference type="EMBL" id="VICD02000189">
    <property type="protein sequence ID" value="KAB8183289.1"/>
    <property type="molecule type" value="Genomic_DNA"/>
</dbReference>
<dbReference type="GO" id="GO:0009231">
    <property type="term" value="P:riboflavin biosynthetic process"/>
    <property type="evidence" value="ECO:0007669"/>
    <property type="project" value="InterPro"/>
</dbReference>
<keyword evidence="5 15" id="KW-0288">FMN</keyword>
<protein>
    <recommendedName>
        <fullName evidence="15">Riboflavin biosynthesis protein</fullName>
    </recommendedName>
    <domain>
        <recommendedName>
            <fullName evidence="15">Riboflavin kinase</fullName>
            <ecNumber evidence="15">2.7.1.26</ecNumber>
        </recommendedName>
        <alternativeName>
            <fullName evidence="15">Flavokinase</fullName>
        </alternativeName>
    </domain>
    <domain>
        <recommendedName>
            <fullName evidence="15">FMN adenylyltransferase</fullName>
            <ecNumber evidence="15">2.7.7.2</ecNumber>
        </recommendedName>
        <alternativeName>
            <fullName evidence="15">FAD pyrophosphorylase</fullName>
        </alternativeName>
        <alternativeName>
            <fullName evidence="15">FAD synthase</fullName>
        </alternativeName>
    </domain>
</protein>
<comment type="similarity">
    <text evidence="15">Belongs to the ribF family.</text>
</comment>
<evidence type="ECO:0000256" key="14">
    <source>
        <dbReference type="ARBA" id="ARBA00049494"/>
    </source>
</evidence>
<dbReference type="UniPathway" id="UPA00276">
    <property type="reaction ID" value="UER00406"/>
</dbReference>
<dbReference type="GO" id="GO:0005524">
    <property type="term" value="F:ATP binding"/>
    <property type="evidence" value="ECO:0007669"/>
    <property type="project" value="UniProtKB-UniRule"/>
</dbReference>
<dbReference type="Pfam" id="PF01687">
    <property type="entry name" value="Flavokinase"/>
    <property type="match status" value="1"/>
</dbReference>
<dbReference type="NCBIfam" id="TIGR00083">
    <property type="entry name" value="ribF"/>
    <property type="match status" value="1"/>
</dbReference>
<dbReference type="InterPro" id="IPR015865">
    <property type="entry name" value="Riboflavin_kinase_bac/euk"/>
</dbReference>
<evidence type="ECO:0000256" key="8">
    <source>
        <dbReference type="ARBA" id="ARBA00022741"/>
    </source>
</evidence>
<organism evidence="18 19">
    <name type="scientific">Marilutibacter maris</name>
    <dbReference type="NCBI Taxonomy" id="1605891"/>
    <lineage>
        <taxon>Bacteria</taxon>
        <taxon>Pseudomonadati</taxon>
        <taxon>Pseudomonadota</taxon>
        <taxon>Gammaproteobacteria</taxon>
        <taxon>Lysobacterales</taxon>
        <taxon>Lysobacteraceae</taxon>
        <taxon>Marilutibacter</taxon>
    </lineage>
</organism>
<dbReference type="EC" id="2.7.1.26" evidence="15"/>
<dbReference type="Pfam" id="PF06574">
    <property type="entry name" value="FAD_syn"/>
    <property type="match status" value="1"/>
</dbReference>
<evidence type="ECO:0000256" key="10">
    <source>
        <dbReference type="ARBA" id="ARBA00022827"/>
    </source>
</evidence>
<evidence type="ECO:0000256" key="15">
    <source>
        <dbReference type="PIRNR" id="PIRNR004491"/>
    </source>
</evidence>
<dbReference type="RefSeq" id="WP_141482434.1">
    <property type="nucleotide sequence ID" value="NZ_VICD02000189.1"/>
</dbReference>
<dbReference type="InterPro" id="IPR002606">
    <property type="entry name" value="Riboflavin_kinase_bac"/>
</dbReference>
<dbReference type="PANTHER" id="PTHR22749:SF6">
    <property type="entry name" value="RIBOFLAVIN KINASE"/>
    <property type="match status" value="1"/>
</dbReference>
<dbReference type="SMART" id="SM00904">
    <property type="entry name" value="Flavokinase"/>
    <property type="match status" value="1"/>
</dbReference>
<sequence>MSRLFRDVDGGPRCPHGSVVCIGAFDGLHLGHRALVRHAVARSRAIAGVGTTVGLQAVALSFEPLPREFFAPQAPPPRLLSPRAKVEGLLGLGADQVGLLRFNARLSGLDAESFVERVLVEHLRACEVWVGPGFRFGKARAGDIDLLHRLGRRHGFVAGEIEPVMLDGERVSSTRIRAALQDGAFDAAARMLGRPYAIGGRVVRGRQLGRTLGYPTANIRFGGRTPALSGIHATWVHGVGDAPMPSVSSLGTRPTVDGVEPLLEAHLFDFEGDLYGRRIEVEFVAKLRDEEKFDDLPALVAQMDRDAEQARAVLDRSPRNAPPRVPERTSHTEPSFE</sequence>
<dbReference type="FunFam" id="3.40.50.620:FF:000021">
    <property type="entry name" value="Riboflavin biosynthesis protein"/>
    <property type="match status" value="1"/>
</dbReference>
<name>A0A508ANN7_9GAMM</name>
<keyword evidence="6 15" id="KW-0808">Transferase</keyword>
<dbReference type="GO" id="GO:0003919">
    <property type="term" value="F:FMN adenylyltransferase activity"/>
    <property type="evidence" value="ECO:0007669"/>
    <property type="project" value="UniProtKB-UniRule"/>
</dbReference>
<dbReference type="AlphaFoldDB" id="A0A508ANN7"/>
<comment type="pathway">
    <text evidence="3 15">Cofactor biosynthesis; FMN biosynthesis; FMN from riboflavin (ATP route): step 1/1.</text>
</comment>
<dbReference type="PANTHER" id="PTHR22749">
    <property type="entry name" value="RIBOFLAVIN KINASE/FMN ADENYLYLTRANSFERASE"/>
    <property type="match status" value="1"/>
</dbReference>
<dbReference type="Gene3D" id="3.40.50.620">
    <property type="entry name" value="HUPs"/>
    <property type="match status" value="1"/>
</dbReference>
<evidence type="ECO:0000256" key="2">
    <source>
        <dbReference type="ARBA" id="ARBA00004726"/>
    </source>
</evidence>
<feature type="domain" description="Riboflavin kinase" evidence="17">
    <location>
        <begin position="191"/>
        <end position="315"/>
    </location>
</feature>
<evidence type="ECO:0000256" key="6">
    <source>
        <dbReference type="ARBA" id="ARBA00022679"/>
    </source>
</evidence>
<evidence type="ECO:0000313" key="19">
    <source>
        <dbReference type="Proteomes" id="UP000320431"/>
    </source>
</evidence>
<dbReference type="GO" id="GO:0008531">
    <property type="term" value="F:riboflavin kinase activity"/>
    <property type="evidence" value="ECO:0007669"/>
    <property type="project" value="UniProtKB-UniRule"/>
</dbReference>
<evidence type="ECO:0000256" key="1">
    <source>
        <dbReference type="ARBA" id="ARBA00002121"/>
    </source>
</evidence>
<evidence type="ECO:0000256" key="12">
    <source>
        <dbReference type="ARBA" id="ARBA00023268"/>
    </source>
</evidence>
<dbReference type="NCBIfam" id="NF004159">
    <property type="entry name" value="PRK05627.1-2"/>
    <property type="match status" value="1"/>
</dbReference>
<dbReference type="PIRSF" id="PIRSF004491">
    <property type="entry name" value="FAD_Synth"/>
    <property type="match status" value="1"/>
</dbReference>
<keyword evidence="9 15" id="KW-0418">Kinase</keyword>
<evidence type="ECO:0000256" key="9">
    <source>
        <dbReference type="ARBA" id="ARBA00022777"/>
    </source>
</evidence>
<keyword evidence="12" id="KW-0511">Multifunctional enzyme</keyword>
<keyword evidence="8 15" id="KW-0547">Nucleotide-binding</keyword>
<gene>
    <name evidence="18" type="ORF">FKV24_011120</name>
</gene>
<dbReference type="InterPro" id="IPR023465">
    <property type="entry name" value="Riboflavin_kinase_dom_sf"/>
</dbReference>
<dbReference type="Proteomes" id="UP000320431">
    <property type="component" value="Unassembled WGS sequence"/>
</dbReference>
<feature type="region of interest" description="Disordered" evidence="16">
    <location>
        <begin position="307"/>
        <end position="337"/>
    </location>
</feature>
<evidence type="ECO:0000256" key="7">
    <source>
        <dbReference type="ARBA" id="ARBA00022695"/>
    </source>
</evidence>
<comment type="catalytic activity">
    <reaction evidence="13 15">
        <text>riboflavin + ATP = FMN + ADP + H(+)</text>
        <dbReference type="Rhea" id="RHEA:14357"/>
        <dbReference type="ChEBI" id="CHEBI:15378"/>
        <dbReference type="ChEBI" id="CHEBI:30616"/>
        <dbReference type="ChEBI" id="CHEBI:57986"/>
        <dbReference type="ChEBI" id="CHEBI:58210"/>
        <dbReference type="ChEBI" id="CHEBI:456216"/>
        <dbReference type="EC" id="2.7.1.26"/>
    </reaction>
</comment>
<dbReference type="SUPFAM" id="SSF82114">
    <property type="entry name" value="Riboflavin kinase-like"/>
    <property type="match status" value="1"/>
</dbReference>
<dbReference type="InterPro" id="IPR014729">
    <property type="entry name" value="Rossmann-like_a/b/a_fold"/>
</dbReference>
<keyword evidence="7 15" id="KW-0548">Nucleotidyltransferase</keyword>
<feature type="compositionally biased region" description="Basic and acidic residues" evidence="16">
    <location>
        <begin position="307"/>
        <end position="318"/>
    </location>
</feature>
<dbReference type="SUPFAM" id="SSF52374">
    <property type="entry name" value="Nucleotidylyl transferase"/>
    <property type="match status" value="1"/>
</dbReference>
<reference evidence="18 19" key="1">
    <citation type="submission" date="2019-10" db="EMBL/GenBank/DDBJ databases">
        <title>Lysobacter alkalisoli sp. nov., isolated from saline-alkaline soil.</title>
        <authorList>
            <person name="Sun J.-Q."/>
        </authorList>
    </citation>
    <scope>NUCLEOTIDE SEQUENCE [LARGE SCALE GENOMIC DNA]</scope>
    <source>
        <strain evidence="18 19">KCTC 42381</strain>
    </source>
</reference>
<dbReference type="InterPro" id="IPR015864">
    <property type="entry name" value="FAD_synthase"/>
</dbReference>
<dbReference type="GO" id="GO:0009398">
    <property type="term" value="P:FMN biosynthetic process"/>
    <property type="evidence" value="ECO:0007669"/>
    <property type="project" value="UniProtKB-UniRule"/>
</dbReference>
<comment type="caution">
    <text evidence="18">The sequence shown here is derived from an EMBL/GenBank/DDBJ whole genome shotgun (WGS) entry which is preliminary data.</text>
</comment>
<dbReference type="Gene3D" id="2.40.30.30">
    <property type="entry name" value="Riboflavin kinase-like"/>
    <property type="match status" value="1"/>
</dbReference>
<dbReference type="EC" id="2.7.7.2" evidence="15"/>
<comment type="function">
    <text evidence="1">Catalyzes the phosphorylation of riboflavin to FMN followed by the adenylation of FMN to FAD.</text>
</comment>
<dbReference type="InterPro" id="IPR023468">
    <property type="entry name" value="Riboflavin_kinase"/>
</dbReference>
<keyword evidence="4 15" id="KW-0285">Flavoprotein</keyword>
<dbReference type="GO" id="GO:0006747">
    <property type="term" value="P:FAD biosynthetic process"/>
    <property type="evidence" value="ECO:0007669"/>
    <property type="project" value="UniProtKB-UniRule"/>
</dbReference>
<accession>A0A508ANN7</accession>
<evidence type="ECO:0000256" key="11">
    <source>
        <dbReference type="ARBA" id="ARBA00022840"/>
    </source>
</evidence>
<evidence type="ECO:0000256" key="5">
    <source>
        <dbReference type="ARBA" id="ARBA00022643"/>
    </source>
</evidence>
<evidence type="ECO:0000256" key="4">
    <source>
        <dbReference type="ARBA" id="ARBA00022630"/>
    </source>
</evidence>
<evidence type="ECO:0000256" key="13">
    <source>
        <dbReference type="ARBA" id="ARBA00047880"/>
    </source>
</evidence>
<evidence type="ECO:0000256" key="16">
    <source>
        <dbReference type="SAM" id="MobiDB-lite"/>
    </source>
</evidence>
<evidence type="ECO:0000313" key="18">
    <source>
        <dbReference type="EMBL" id="KAB8183289.1"/>
    </source>
</evidence>
<comment type="catalytic activity">
    <reaction evidence="14 15">
        <text>FMN + ATP + H(+) = FAD + diphosphate</text>
        <dbReference type="Rhea" id="RHEA:17237"/>
        <dbReference type="ChEBI" id="CHEBI:15378"/>
        <dbReference type="ChEBI" id="CHEBI:30616"/>
        <dbReference type="ChEBI" id="CHEBI:33019"/>
        <dbReference type="ChEBI" id="CHEBI:57692"/>
        <dbReference type="ChEBI" id="CHEBI:58210"/>
        <dbReference type="EC" id="2.7.7.2"/>
    </reaction>
</comment>
<dbReference type="FunFam" id="2.40.30.30:FF:000003">
    <property type="entry name" value="Riboflavin biosynthesis protein"/>
    <property type="match status" value="1"/>
</dbReference>
<dbReference type="CDD" id="cd02064">
    <property type="entry name" value="FAD_synthetase_N"/>
    <property type="match status" value="1"/>
</dbReference>
<evidence type="ECO:0000256" key="3">
    <source>
        <dbReference type="ARBA" id="ARBA00005201"/>
    </source>
</evidence>